<sequence>MSMLETKKLFILGFKKRILKMRNVCFISSDKYQRVAQGKEAVFRV</sequence>
<dbReference type="EMBL" id="JBEPLI010000001">
    <property type="protein sequence ID" value="MET3589207.1"/>
    <property type="molecule type" value="Genomic_DNA"/>
</dbReference>
<keyword evidence="2" id="KW-1185">Reference proteome</keyword>
<gene>
    <name evidence="1" type="ORF">ABID23_000277</name>
</gene>
<dbReference type="Proteomes" id="UP001549086">
    <property type="component" value="Unassembled WGS sequence"/>
</dbReference>
<reference evidence="1 2" key="1">
    <citation type="submission" date="2024-06" db="EMBL/GenBank/DDBJ databases">
        <title>Genomic Encyclopedia of Type Strains, Phase IV (KMG-IV): sequencing the most valuable type-strain genomes for metagenomic binning, comparative biology and taxonomic classification.</title>
        <authorList>
            <person name="Goeker M."/>
        </authorList>
    </citation>
    <scope>NUCLEOTIDE SEQUENCE [LARGE SCALE GENOMIC DNA]</scope>
    <source>
        <strain evidence="1 2">DSM 23649</strain>
    </source>
</reference>
<organism evidence="1 2">
    <name type="scientific">Bartonella silvatica</name>
    <dbReference type="NCBI Taxonomy" id="357760"/>
    <lineage>
        <taxon>Bacteria</taxon>
        <taxon>Pseudomonadati</taxon>
        <taxon>Pseudomonadota</taxon>
        <taxon>Alphaproteobacteria</taxon>
        <taxon>Hyphomicrobiales</taxon>
        <taxon>Bartonellaceae</taxon>
        <taxon>Bartonella</taxon>
    </lineage>
</organism>
<proteinExistence type="predicted"/>
<comment type="caution">
    <text evidence="1">The sequence shown here is derived from an EMBL/GenBank/DDBJ whole genome shotgun (WGS) entry which is preliminary data.</text>
</comment>
<evidence type="ECO:0000313" key="2">
    <source>
        <dbReference type="Proteomes" id="UP001549086"/>
    </source>
</evidence>
<accession>A0ABV2HG98</accession>
<evidence type="ECO:0000313" key="1">
    <source>
        <dbReference type="EMBL" id="MET3589207.1"/>
    </source>
</evidence>
<protein>
    <submittedName>
        <fullName evidence="1">Uncharacterized protein</fullName>
    </submittedName>
</protein>
<name>A0ABV2HG98_9HYPH</name>